<keyword evidence="2" id="KW-1185">Reference proteome</keyword>
<proteinExistence type="predicted"/>
<dbReference type="AlphaFoldDB" id="A0A9X6NGY7"/>
<dbReference type="EMBL" id="MTYJ01000193">
    <property type="protein sequence ID" value="OWA50456.1"/>
    <property type="molecule type" value="Genomic_DNA"/>
</dbReference>
<evidence type="ECO:0000313" key="2">
    <source>
        <dbReference type="Proteomes" id="UP000192578"/>
    </source>
</evidence>
<name>A0A9X6NGY7_HYPEX</name>
<evidence type="ECO:0000313" key="1">
    <source>
        <dbReference type="EMBL" id="OWA50456.1"/>
    </source>
</evidence>
<protein>
    <submittedName>
        <fullName evidence="1">Uncharacterized protein</fullName>
    </submittedName>
</protein>
<sequence length="191" mass="21778">MLCLAPISEYALFIRETYATHHAQREAGDNSPMPVTEKTMKKMCTPTSTKHSDHVSCHFAGPDLEACGERLQILNEALTKLSEVNKFWIPTLMMGNMRGLQRIICCLSKEVGDCYEAVFTTKCSADFLRLWSDIKESHKEIFSCDVDTMKTCPAVFLEELKKLTETTQQTKRNAPKTETSAEIRYNRRTEL</sequence>
<accession>A0A9X6NGY7</accession>
<reference evidence="2" key="1">
    <citation type="submission" date="2017-01" db="EMBL/GenBank/DDBJ databases">
        <title>Comparative genomics of anhydrobiosis in the tardigrade Hypsibius dujardini.</title>
        <authorList>
            <person name="Yoshida Y."/>
            <person name="Koutsovoulos G."/>
            <person name="Laetsch D."/>
            <person name="Stevens L."/>
            <person name="Kumar S."/>
            <person name="Horikawa D."/>
            <person name="Ishino K."/>
            <person name="Komine S."/>
            <person name="Tomita M."/>
            <person name="Blaxter M."/>
            <person name="Arakawa K."/>
        </authorList>
    </citation>
    <scope>NUCLEOTIDE SEQUENCE [LARGE SCALE GENOMIC DNA]</scope>
    <source>
        <strain evidence="2">Z151</strain>
    </source>
</reference>
<organism evidence="1 2">
    <name type="scientific">Hypsibius exemplaris</name>
    <name type="common">Freshwater tardigrade</name>
    <dbReference type="NCBI Taxonomy" id="2072580"/>
    <lineage>
        <taxon>Eukaryota</taxon>
        <taxon>Metazoa</taxon>
        <taxon>Ecdysozoa</taxon>
        <taxon>Tardigrada</taxon>
        <taxon>Eutardigrada</taxon>
        <taxon>Parachela</taxon>
        <taxon>Hypsibioidea</taxon>
        <taxon>Hypsibiidae</taxon>
        <taxon>Hypsibius</taxon>
    </lineage>
</organism>
<gene>
    <name evidence="1" type="ORF">BV898_14970</name>
</gene>
<comment type="caution">
    <text evidence="1">The sequence shown here is derived from an EMBL/GenBank/DDBJ whole genome shotgun (WGS) entry which is preliminary data.</text>
</comment>
<dbReference type="Proteomes" id="UP000192578">
    <property type="component" value="Unassembled WGS sequence"/>
</dbReference>